<protein>
    <submittedName>
        <fullName evidence="2">Uncharacterized protein</fullName>
    </submittedName>
</protein>
<sequence length="258" mass="29604">MNTLLVFVAVWIYSVVADKVALPSFQKLRHNYPGYHSHGGRFTHRMLLRMIGCDTENLLHDTSALRFSVTLNKLGGEHSLGRQPIKLSTYGHDSVEGRNGLQYIYHPLAYGPFLVDKYGYPNISVLHQTDPIATKDKFWGKQGIMEVITYTKKGNNAKGHIVLWDCDHIHQARDWISRHTLITVEFWASPDSDCSRMKKASPKASIPKSVDPIRHLKRRLLSKIKANELSASNYKYLINKSQKYKLLNKIQPKLKRTH</sequence>
<dbReference type="OrthoDB" id="6281827at2759"/>
<evidence type="ECO:0000313" key="3">
    <source>
        <dbReference type="Proteomes" id="UP000242188"/>
    </source>
</evidence>
<feature type="signal peptide" evidence="1">
    <location>
        <begin position="1"/>
        <end position="17"/>
    </location>
</feature>
<dbReference type="EMBL" id="NEDP02005386">
    <property type="protein sequence ID" value="OWF41516.1"/>
    <property type="molecule type" value="Genomic_DNA"/>
</dbReference>
<comment type="caution">
    <text evidence="2">The sequence shown here is derived from an EMBL/GenBank/DDBJ whole genome shotgun (WGS) entry which is preliminary data.</text>
</comment>
<dbReference type="Proteomes" id="UP000242188">
    <property type="component" value="Unassembled WGS sequence"/>
</dbReference>
<keyword evidence="3" id="KW-1185">Reference proteome</keyword>
<organism evidence="2 3">
    <name type="scientific">Mizuhopecten yessoensis</name>
    <name type="common">Japanese scallop</name>
    <name type="synonym">Patinopecten yessoensis</name>
    <dbReference type="NCBI Taxonomy" id="6573"/>
    <lineage>
        <taxon>Eukaryota</taxon>
        <taxon>Metazoa</taxon>
        <taxon>Spiralia</taxon>
        <taxon>Lophotrochozoa</taxon>
        <taxon>Mollusca</taxon>
        <taxon>Bivalvia</taxon>
        <taxon>Autobranchia</taxon>
        <taxon>Pteriomorphia</taxon>
        <taxon>Pectinida</taxon>
        <taxon>Pectinoidea</taxon>
        <taxon>Pectinidae</taxon>
        <taxon>Mizuhopecten</taxon>
    </lineage>
</organism>
<keyword evidence="1" id="KW-0732">Signal</keyword>
<feature type="chain" id="PRO_5012306995" evidence="1">
    <location>
        <begin position="18"/>
        <end position="258"/>
    </location>
</feature>
<evidence type="ECO:0000313" key="2">
    <source>
        <dbReference type="EMBL" id="OWF41516.1"/>
    </source>
</evidence>
<evidence type="ECO:0000256" key="1">
    <source>
        <dbReference type="SAM" id="SignalP"/>
    </source>
</evidence>
<gene>
    <name evidence="2" type="ORF">KP79_PYT17405</name>
</gene>
<dbReference type="Gene3D" id="3.90.1720.70">
    <property type="match status" value="1"/>
</dbReference>
<proteinExistence type="predicted"/>
<dbReference type="AlphaFoldDB" id="A0A210PYF4"/>
<dbReference type="Pfam" id="PF14113">
    <property type="entry name" value="Tae4"/>
    <property type="match status" value="1"/>
</dbReference>
<accession>A0A210PYF4</accession>
<name>A0A210PYF4_MIZYE</name>
<dbReference type="InterPro" id="IPR025562">
    <property type="entry name" value="Tae4"/>
</dbReference>
<reference evidence="2 3" key="1">
    <citation type="journal article" date="2017" name="Nat. Ecol. Evol.">
        <title>Scallop genome provides insights into evolution of bilaterian karyotype and development.</title>
        <authorList>
            <person name="Wang S."/>
            <person name="Zhang J."/>
            <person name="Jiao W."/>
            <person name="Li J."/>
            <person name="Xun X."/>
            <person name="Sun Y."/>
            <person name="Guo X."/>
            <person name="Huan P."/>
            <person name="Dong B."/>
            <person name="Zhang L."/>
            <person name="Hu X."/>
            <person name="Sun X."/>
            <person name="Wang J."/>
            <person name="Zhao C."/>
            <person name="Wang Y."/>
            <person name="Wang D."/>
            <person name="Huang X."/>
            <person name="Wang R."/>
            <person name="Lv J."/>
            <person name="Li Y."/>
            <person name="Zhang Z."/>
            <person name="Liu B."/>
            <person name="Lu W."/>
            <person name="Hui Y."/>
            <person name="Liang J."/>
            <person name="Zhou Z."/>
            <person name="Hou R."/>
            <person name="Li X."/>
            <person name="Liu Y."/>
            <person name="Li H."/>
            <person name="Ning X."/>
            <person name="Lin Y."/>
            <person name="Zhao L."/>
            <person name="Xing Q."/>
            <person name="Dou J."/>
            <person name="Li Y."/>
            <person name="Mao J."/>
            <person name="Guo H."/>
            <person name="Dou H."/>
            <person name="Li T."/>
            <person name="Mu C."/>
            <person name="Jiang W."/>
            <person name="Fu Q."/>
            <person name="Fu X."/>
            <person name="Miao Y."/>
            <person name="Liu J."/>
            <person name="Yu Q."/>
            <person name="Li R."/>
            <person name="Liao H."/>
            <person name="Li X."/>
            <person name="Kong Y."/>
            <person name="Jiang Z."/>
            <person name="Chourrout D."/>
            <person name="Li R."/>
            <person name="Bao Z."/>
        </authorList>
    </citation>
    <scope>NUCLEOTIDE SEQUENCE [LARGE SCALE GENOMIC DNA]</scope>
    <source>
        <strain evidence="2 3">PY_sf001</strain>
    </source>
</reference>